<dbReference type="InterPro" id="IPR050155">
    <property type="entry name" value="HAD-like_hydrolase_sf"/>
</dbReference>
<gene>
    <name evidence="5" type="ORF">HNR48_003728</name>
</gene>
<dbReference type="EMBL" id="JACHHT010000003">
    <property type="protein sequence ID" value="MBB6523426.1"/>
    <property type="molecule type" value="Genomic_DNA"/>
</dbReference>
<dbReference type="Pfam" id="PF13419">
    <property type="entry name" value="HAD_2"/>
    <property type="match status" value="1"/>
</dbReference>
<dbReference type="InterPro" id="IPR036412">
    <property type="entry name" value="HAD-like_sf"/>
</dbReference>
<evidence type="ECO:0000256" key="4">
    <source>
        <dbReference type="ARBA" id="ARBA00023277"/>
    </source>
</evidence>
<keyword evidence="4" id="KW-0119">Carbohydrate metabolism</keyword>
<dbReference type="Gene3D" id="3.40.50.1000">
    <property type="entry name" value="HAD superfamily/HAD-like"/>
    <property type="match status" value="1"/>
</dbReference>
<dbReference type="SUPFAM" id="SSF56784">
    <property type="entry name" value="HAD-like"/>
    <property type="match status" value="1"/>
</dbReference>
<keyword evidence="3" id="KW-0460">Magnesium</keyword>
<dbReference type="GO" id="GO:0006281">
    <property type="term" value="P:DNA repair"/>
    <property type="evidence" value="ECO:0007669"/>
    <property type="project" value="TreeGrafter"/>
</dbReference>
<dbReference type="Proteomes" id="UP000528457">
    <property type="component" value="Unassembled WGS sequence"/>
</dbReference>
<dbReference type="GO" id="GO:0005829">
    <property type="term" value="C:cytosol"/>
    <property type="evidence" value="ECO:0007669"/>
    <property type="project" value="TreeGrafter"/>
</dbReference>
<dbReference type="NCBIfam" id="TIGR01549">
    <property type="entry name" value="HAD-SF-IA-v1"/>
    <property type="match status" value="1"/>
</dbReference>
<proteinExistence type="predicted"/>
<dbReference type="EC" id="3.1.3.18" evidence="5"/>
<keyword evidence="2 5" id="KW-0378">Hydrolase</keyword>
<dbReference type="GO" id="GO:0008967">
    <property type="term" value="F:phosphoglycolate phosphatase activity"/>
    <property type="evidence" value="ECO:0007669"/>
    <property type="project" value="UniProtKB-EC"/>
</dbReference>
<evidence type="ECO:0000256" key="1">
    <source>
        <dbReference type="ARBA" id="ARBA00022723"/>
    </source>
</evidence>
<protein>
    <submittedName>
        <fullName evidence="5">Phosphoglycolate phosphatase</fullName>
        <ecNumber evidence="5">3.1.3.18</ecNumber>
    </submittedName>
</protein>
<dbReference type="InParanoid" id="A0A7X0MX75"/>
<dbReference type="SFLD" id="SFLDS00003">
    <property type="entry name" value="Haloacid_Dehalogenase"/>
    <property type="match status" value="1"/>
</dbReference>
<reference evidence="5 6" key="1">
    <citation type="submission" date="2020-08" db="EMBL/GenBank/DDBJ databases">
        <title>Genomic Encyclopedia of Type Strains, Phase IV (KMG-IV): sequencing the most valuable type-strain genomes for metagenomic binning, comparative biology and taxonomic classification.</title>
        <authorList>
            <person name="Goeker M."/>
        </authorList>
    </citation>
    <scope>NUCLEOTIDE SEQUENCE [LARGE SCALE GENOMIC DNA]</scope>
    <source>
        <strain evidence="5 6">DSM 22368</strain>
    </source>
</reference>
<keyword evidence="6" id="KW-1185">Reference proteome</keyword>
<dbReference type="InterPro" id="IPR006439">
    <property type="entry name" value="HAD-SF_hydro_IA"/>
</dbReference>
<comment type="caution">
    <text evidence="5">The sequence shown here is derived from an EMBL/GenBank/DDBJ whole genome shotgun (WGS) entry which is preliminary data.</text>
</comment>
<evidence type="ECO:0000256" key="3">
    <source>
        <dbReference type="ARBA" id="ARBA00022842"/>
    </source>
</evidence>
<dbReference type="PANTHER" id="PTHR43434:SF23">
    <property type="entry name" value="PHOSPHOGLYCOLATE PHOSPHATASE"/>
    <property type="match status" value="1"/>
</dbReference>
<dbReference type="Gene3D" id="1.10.150.240">
    <property type="entry name" value="Putative phosphatase, domain 2"/>
    <property type="match status" value="1"/>
</dbReference>
<dbReference type="SFLD" id="SFLDG01129">
    <property type="entry name" value="C1.5:_HAD__Beta-PGM__Phosphata"/>
    <property type="match status" value="1"/>
</dbReference>
<dbReference type="PANTHER" id="PTHR43434">
    <property type="entry name" value="PHOSPHOGLYCOLATE PHOSPHATASE"/>
    <property type="match status" value="1"/>
</dbReference>
<evidence type="ECO:0000313" key="5">
    <source>
        <dbReference type="EMBL" id="MBB6523426.1"/>
    </source>
</evidence>
<sequence length="221" mass="24649">MPNLKAVLFDLDGTLIDTAPDFIRVVNQLLKEDGRPLIAEDRIRATVSAGSRALVQLAYDLEPGHEAVEPIRERLLELYERELAVDSQPFAGINELLKKLGEHNIPWGISTNKPEYYTRLLMEQLPLDPQPAIVLSPDQVPNAKPAPDSLFIACDHIGCKAEEAIYIGDHERDIQCGKRANMPTIAAAYGYIPEGESASDWNADYLVDHAEDIWPIIEKLL</sequence>
<evidence type="ECO:0000256" key="2">
    <source>
        <dbReference type="ARBA" id="ARBA00022801"/>
    </source>
</evidence>
<name>A0A7X0MX75_9GAMM</name>
<evidence type="ECO:0000313" key="6">
    <source>
        <dbReference type="Proteomes" id="UP000528457"/>
    </source>
</evidence>
<dbReference type="GO" id="GO:0046872">
    <property type="term" value="F:metal ion binding"/>
    <property type="evidence" value="ECO:0007669"/>
    <property type="project" value="UniProtKB-KW"/>
</dbReference>
<dbReference type="InterPro" id="IPR023214">
    <property type="entry name" value="HAD_sf"/>
</dbReference>
<dbReference type="RefSeq" id="WP_166847867.1">
    <property type="nucleotide sequence ID" value="NZ_JAAONY010000003.1"/>
</dbReference>
<keyword evidence="1" id="KW-0479">Metal-binding</keyword>
<dbReference type="InterPro" id="IPR023198">
    <property type="entry name" value="PGP-like_dom2"/>
</dbReference>
<accession>A0A7X0MX75</accession>
<dbReference type="InterPro" id="IPR041492">
    <property type="entry name" value="HAD_2"/>
</dbReference>
<dbReference type="AlphaFoldDB" id="A0A7X0MX75"/>
<organism evidence="5 6">
    <name type="scientific">Pseudoteredinibacter isoporae</name>
    <dbReference type="NCBI Taxonomy" id="570281"/>
    <lineage>
        <taxon>Bacteria</taxon>
        <taxon>Pseudomonadati</taxon>
        <taxon>Pseudomonadota</taxon>
        <taxon>Gammaproteobacteria</taxon>
        <taxon>Cellvibrionales</taxon>
        <taxon>Cellvibrionaceae</taxon>
        <taxon>Pseudoteredinibacter</taxon>
    </lineage>
</organism>
<dbReference type="SFLD" id="SFLDG01135">
    <property type="entry name" value="C1.5.6:_HAD__Beta-PGM__Phospha"/>
    <property type="match status" value="1"/>
</dbReference>